<reference evidence="5 6" key="1">
    <citation type="submission" date="2018-09" db="EMBL/GenBank/DDBJ databases">
        <title>Genomic Encyclopedia of Type Strains, Phase III (KMG-III): the genomes of soil and plant-associated and newly described type strains.</title>
        <authorList>
            <person name="Whitman W."/>
        </authorList>
    </citation>
    <scope>NUCLEOTIDE SEQUENCE [LARGE SCALE GENOMIC DNA]</scope>
    <source>
        <strain evidence="5 6">CECT 7938</strain>
    </source>
</reference>
<keyword evidence="3" id="KW-0804">Transcription</keyword>
<dbReference type="PANTHER" id="PTHR44688">
    <property type="entry name" value="DNA-BINDING TRANSCRIPTIONAL ACTIVATOR DEVR_DOSR"/>
    <property type="match status" value="1"/>
</dbReference>
<sequence>MKPEQNEDFYLEVQKYWKSVVHKAAVIDPLQLHQQLEIYRRLFNIFQAGDYYFLLFDIYHGTIAEASAEMMTVLGFEPKEINMAFFMDHIHPQDMPYFLTFERQVTDFFNQIPVDKICHYKVQYDLRVRKKDGHYARLLIQYVVVNHEERNIYHSLHVHTDITHIQKNSHPNFSIIGLHGEPSFYNIQDGAITFAQKLLFTDREREILKAIVEGLNSNEIAKLLCLSIHTINSHRKNILAKAAVKTPLQLIKKSIEEGWI</sequence>
<dbReference type="EMBL" id="RAPY01000001">
    <property type="protein sequence ID" value="RKE57169.1"/>
    <property type="molecule type" value="Genomic_DNA"/>
</dbReference>
<evidence type="ECO:0000313" key="5">
    <source>
        <dbReference type="EMBL" id="RKE57169.1"/>
    </source>
</evidence>
<dbReference type="PROSITE" id="PS00622">
    <property type="entry name" value="HTH_LUXR_1"/>
    <property type="match status" value="1"/>
</dbReference>
<dbReference type="Gene3D" id="1.10.10.10">
    <property type="entry name" value="Winged helix-like DNA-binding domain superfamily/Winged helix DNA-binding domain"/>
    <property type="match status" value="1"/>
</dbReference>
<dbReference type="PROSITE" id="PS50043">
    <property type="entry name" value="HTH_LUXR_2"/>
    <property type="match status" value="1"/>
</dbReference>
<dbReference type="GO" id="GO:0003677">
    <property type="term" value="F:DNA binding"/>
    <property type="evidence" value="ECO:0007669"/>
    <property type="project" value="UniProtKB-KW"/>
</dbReference>
<dbReference type="CDD" id="cd00130">
    <property type="entry name" value="PAS"/>
    <property type="match status" value="1"/>
</dbReference>
<dbReference type="InterPro" id="IPR013655">
    <property type="entry name" value="PAS_fold_3"/>
</dbReference>
<dbReference type="Gene3D" id="3.30.450.20">
    <property type="entry name" value="PAS domain"/>
    <property type="match status" value="1"/>
</dbReference>
<dbReference type="SUPFAM" id="SSF46894">
    <property type="entry name" value="C-terminal effector domain of the bipartite response regulators"/>
    <property type="match status" value="1"/>
</dbReference>
<evidence type="ECO:0000256" key="1">
    <source>
        <dbReference type="ARBA" id="ARBA00023015"/>
    </source>
</evidence>
<keyword evidence="1" id="KW-0805">Transcription regulation</keyword>
<gene>
    <name evidence="5" type="ORF">DFQ12_2047</name>
</gene>
<dbReference type="PRINTS" id="PR00038">
    <property type="entry name" value="HTHLUXR"/>
</dbReference>
<name>A0A420BKE0_SPHD1</name>
<dbReference type="SMART" id="SM00421">
    <property type="entry name" value="HTH_LUXR"/>
    <property type="match status" value="1"/>
</dbReference>
<dbReference type="Pfam" id="PF00196">
    <property type="entry name" value="GerE"/>
    <property type="match status" value="1"/>
</dbReference>
<protein>
    <submittedName>
        <fullName evidence="5">Regulatory LuxR family protein</fullName>
    </submittedName>
</protein>
<dbReference type="Pfam" id="PF08447">
    <property type="entry name" value="PAS_3"/>
    <property type="match status" value="1"/>
</dbReference>
<evidence type="ECO:0000313" key="6">
    <source>
        <dbReference type="Proteomes" id="UP000286246"/>
    </source>
</evidence>
<comment type="caution">
    <text evidence="5">The sequence shown here is derived from an EMBL/GenBank/DDBJ whole genome shotgun (WGS) entry which is preliminary data.</text>
</comment>
<dbReference type="PANTHER" id="PTHR44688:SF16">
    <property type="entry name" value="DNA-BINDING TRANSCRIPTIONAL ACTIVATOR DEVR_DOSR"/>
    <property type="match status" value="1"/>
</dbReference>
<dbReference type="SUPFAM" id="SSF55785">
    <property type="entry name" value="PYP-like sensor domain (PAS domain)"/>
    <property type="match status" value="1"/>
</dbReference>
<keyword evidence="6" id="KW-1185">Reference proteome</keyword>
<dbReference type="InterPro" id="IPR000792">
    <property type="entry name" value="Tscrpt_reg_LuxR_C"/>
</dbReference>
<accession>A0A420BKE0</accession>
<dbReference type="InterPro" id="IPR036388">
    <property type="entry name" value="WH-like_DNA-bd_sf"/>
</dbReference>
<organism evidence="5 6">
    <name type="scientific">Sphingobacterium detergens</name>
    <dbReference type="NCBI Taxonomy" id="1145106"/>
    <lineage>
        <taxon>Bacteria</taxon>
        <taxon>Pseudomonadati</taxon>
        <taxon>Bacteroidota</taxon>
        <taxon>Sphingobacteriia</taxon>
        <taxon>Sphingobacteriales</taxon>
        <taxon>Sphingobacteriaceae</taxon>
        <taxon>Sphingobacterium</taxon>
    </lineage>
</organism>
<dbReference type="AlphaFoldDB" id="A0A420BKE0"/>
<dbReference type="InterPro" id="IPR000014">
    <property type="entry name" value="PAS"/>
</dbReference>
<dbReference type="InterPro" id="IPR016032">
    <property type="entry name" value="Sig_transdc_resp-reg_C-effctor"/>
</dbReference>
<evidence type="ECO:0000259" key="4">
    <source>
        <dbReference type="PROSITE" id="PS50043"/>
    </source>
</evidence>
<dbReference type="RefSeq" id="WP_208642497.1">
    <property type="nucleotide sequence ID" value="NZ_RAPY01000001.1"/>
</dbReference>
<feature type="domain" description="HTH luxR-type" evidence="4">
    <location>
        <begin position="193"/>
        <end position="258"/>
    </location>
</feature>
<evidence type="ECO:0000256" key="2">
    <source>
        <dbReference type="ARBA" id="ARBA00023125"/>
    </source>
</evidence>
<dbReference type="InterPro" id="IPR035965">
    <property type="entry name" value="PAS-like_dom_sf"/>
</dbReference>
<keyword evidence="2" id="KW-0238">DNA-binding</keyword>
<dbReference type="CDD" id="cd06170">
    <property type="entry name" value="LuxR_C_like"/>
    <property type="match status" value="1"/>
</dbReference>
<dbReference type="Proteomes" id="UP000286246">
    <property type="component" value="Unassembled WGS sequence"/>
</dbReference>
<evidence type="ECO:0000256" key="3">
    <source>
        <dbReference type="ARBA" id="ARBA00023163"/>
    </source>
</evidence>
<proteinExistence type="predicted"/>
<dbReference type="GO" id="GO:0006355">
    <property type="term" value="P:regulation of DNA-templated transcription"/>
    <property type="evidence" value="ECO:0007669"/>
    <property type="project" value="InterPro"/>
</dbReference>